<evidence type="ECO:0000259" key="2">
    <source>
        <dbReference type="Pfam" id="PF00465"/>
    </source>
</evidence>
<accession>A0A7G8BHD4</accession>
<dbReference type="InterPro" id="IPR001670">
    <property type="entry name" value="ADH_Fe/GldA"/>
</dbReference>
<evidence type="ECO:0000256" key="1">
    <source>
        <dbReference type="ARBA" id="ARBA00023002"/>
    </source>
</evidence>
<dbReference type="GO" id="GO:0004022">
    <property type="term" value="F:alcohol dehydrogenase (NAD+) activity"/>
    <property type="evidence" value="ECO:0007669"/>
    <property type="project" value="TreeGrafter"/>
</dbReference>
<dbReference type="KEGG" id="adin:H7849_23535"/>
<reference evidence="3 4" key="1">
    <citation type="submission" date="2020-08" db="EMBL/GenBank/DDBJ databases">
        <title>Edaphobacter telluris sp. nov. and Acidobacterium dinghuensis sp. nov., two acidobacteria isolated from forest soil.</title>
        <authorList>
            <person name="Fu J."/>
            <person name="Qiu L."/>
        </authorList>
    </citation>
    <scope>NUCLEOTIDE SEQUENCE [LARGE SCALE GENOMIC DNA]</scope>
    <source>
        <strain evidence="3">4Y35</strain>
    </source>
</reference>
<dbReference type="PANTHER" id="PTHR11496:SF83">
    <property type="entry name" value="HYDROXYACID-OXOACID TRANSHYDROGENASE, MITOCHONDRIAL"/>
    <property type="match status" value="1"/>
</dbReference>
<dbReference type="Pfam" id="PF00465">
    <property type="entry name" value="Fe-ADH"/>
    <property type="match status" value="1"/>
</dbReference>
<dbReference type="Proteomes" id="UP000515312">
    <property type="component" value="Chromosome"/>
</dbReference>
<dbReference type="Gene3D" id="3.40.50.1970">
    <property type="match status" value="1"/>
</dbReference>
<gene>
    <name evidence="3" type="ORF">H7849_23535</name>
</gene>
<dbReference type="PANTHER" id="PTHR11496">
    <property type="entry name" value="ALCOHOL DEHYDROGENASE"/>
    <property type="match status" value="1"/>
</dbReference>
<dbReference type="SUPFAM" id="SSF56796">
    <property type="entry name" value="Dehydroquinate synthase-like"/>
    <property type="match status" value="1"/>
</dbReference>
<keyword evidence="4" id="KW-1185">Reference proteome</keyword>
<name>A0A7G8BHD4_9BACT</name>
<dbReference type="RefSeq" id="WP_186742911.1">
    <property type="nucleotide sequence ID" value="NZ_CP060394.1"/>
</dbReference>
<sequence>MAASNVRFGAGVTLEVGMDLADLGIRNALVITDPILRRMHPVQVVIESLDADGIAYTIYDGVRVEPNEESFLNAIEFADQSNYGNLHTPDCRWSINHPVALH</sequence>
<feature type="domain" description="Alcohol dehydrogenase iron-type/glycerol dehydrogenase GldA" evidence="2">
    <location>
        <begin position="4"/>
        <end position="82"/>
    </location>
</feature>
<dbReference type="InterPro" id="IPR039697">
    <property type="entry name" value="Alcohol_dehydrogenase_Fe"/>
</dbReference>
<evidence type="ECO:0000313" key="4">
    <source>
        <dbReference type="Proteomes" id="UP000515312"/>
    </source>
</evidence>
<dbReference type="AlphaFoldDB" id="A0A7G8BHD4"/>
<dbReference type="EMBL" id="CP060394">
    <property type="protein sequence ID" value="QNI31954.1"/>
    <property type="molecule type" value="Genomic_DNA"/>
</dbReference>
<proteinExistence type="predicted"/>
<dbReference type="GO" id="GO:0046872">
    <property type="term" value="F:metal ion binding"/>
    <property type="evidence" value="ECO:0007669"/>
    <property type="project" value="InterPro"/>
</dbReference>
<protein>
    <submittedName>
        <fullName evidence="3">Iron-containing alcohol dehydrogenase</fullName>
    </submittedName>
</protein>
<keyword evidence="1" id="KW-0560">Oxidoreductase</keyword>
<organism evidence="3 4">
    <name type="scientific">Alloacidobacterium dinghuense</name>
    <dbReference type="NCBI Taxonomy" id="2763107"/>
    <lineage>
        <taxon>Bacteria</taxon>
        <taxon>Pseudomonadati</taxon>
        <taxon>Acidobacteriota</taxon>
        <taxon>Terriglobia</taxon>
        <taxon>Terriglobales</taxon>
        <taxon>Acidobacteriaceae</taxon>
        <taxon>Alloacidobacterium</taxon>
    </lineage>
</organism>
<evidence type="ECO:0000313" key="3">
    <source>
        <dbReference type="EMBL" id="QNI31954.1"/>
    </source>
</evidence>